<dbReference type="Pfam" id="PF00440">
    <property type="entry name" value="TetR_N"/>
    <property type="match status" value="1"/>
</dbReference>
<dbReference type="PANTHER" id="PTHR30055:SF234">
    <property type="entry name" value="HTH-TYPE TRANSCRIPTIONAL REGULATOR BETI"/>
    <property type="match status" value="1"/>
</dbReference>
<evidence type="ECO:0000256" key="4">
    <source>
        <dbReference type="PROSITE-ProRule" id="PRU00335"/>
    </source>
</evidence>
<keyword evidence="7" id="KW-1185">Reference proteome</keyword>
<evidence type="ECO:0000313" key="6">
    <source>
        <dbReference type="EMBL" id="QEU73162.1"/>
    </source>
</evidence>
<dbReference type="InterPro" id="IPR054126">
    <property type="entry name" value="CprB_TetR_C"/>
</dbReference>
<evidence type="ECO:0000256" key="3">
    <source>
        <dbReference type="ARBA" id="ARBA00023163"/>
    </source>
</evidence>
<protein>
    <submittedName>
        <fullName evidence="6">TetR family transcriptional regulator</fullName>
    </submittedName>
</protein>
<evidence type="ECO:0000259" key="5">
    <source>
        <dbReference type="PROSITE" id="PS50977"/>
    </source>
</evidence>
<evidence type="ECO:0000256" key="1">
    <source>
        <dbReference type="ARBA" id="ARBA00023015"/>
    </source>
</evidence>
<dbReference type="InterPro" id="IPR036271">
    <property type="entry name" value="Tet_transcr_reg_TetR-rel_C_sf"/>
</dbReference>
<dbReference type="KEGG" id="snk:CP967_15155"/>
<dbReference type="EMBL" id="CP023702">
    <property type="protein sequence ID" value="QEU73162.1"/>
    <property type="molecule type" value="Genomic_DNA"/>
</dbReference>
<reference evidence="6 7" key="1">
    <citation type="submission" date="2017-09" db="EMBL/GenBank/DDBJ databases">
        <authorList>
            <person name="Lee N."/>
            <person name="Cho B.-K."/>
        </authorList>
    </citation>
    <scope>NUCLEOTIDE SEQUENCE [LARGE SCALE GENOMIC DNA]</scope>
    <source>
        <strain evidence="6 7">ATCC 12769</strain>
    </source>
</reference>
<dbReference type="NCBIfam" id="NF041196">
    <property type="entry name" value="ScbR_bind_reg"/>
    <property type="match status" value="1"/>
</dbReference>
<organism evidence="6 7">
    <name type="scientific">Streptomyces nitrosporeus</name>
    <dbReference type="NCBI Taxonomy" id="28894"/>
    <lineage>
        <taxon>Bacteria</taxon>
        <taxon>Bacillati</taxon>
        <taxon>Actinomycetota</taxon>
        <taxon>Actinomycetes</taxon>
        <taxon>Kitasatosporales</taxon>
        <taxon>Streptomycetaceae</taxon>
        <taxon>Streptomyces</taxon>
    </lineage>
</organism>
<feature type="domain" description="HTH tetR-type" evidence="5">
    <location>
        <begin position="6"/>
        <end position="66"/>
    </location>
</feature>
<proteinExistence type="predicted"/>
<feature type="DNA-binding region" description="H-T-H motif" evidence="4">
    <location>
        <begin position="29"/>
        <end position="48"/>
    </location>
</feature>
<dbReference type="SUPFAM" id="SSF46689">
    <property type="entry name" value="Homeodomain-like"/>
    <property type="match status" value="1"/>
</dbReference>
<name>A0A5J6FAB1_9ACTN</name>
<keyword evidence="2 4" id="KW-0238">DNA-binding</keyword>
<dbReference type="InterPro" id="IPR050109">
    <property type="entry name" value="HTH-type_TetR-like_transc_reg"/>
</dbReference>
<dbReference type="Pfam" id="PF21935">
    <property type="entry name" value="TetR_C_45"/>
    <property type="match status" value="1"/>
</dbReference>
<dbReference type="PROSITE" id="PS50977">
    <property type="entry name" value="HTH_TETR_2"/>
    <property type="match status" value="1"/>
</dbReference>
<keyword evidence="3" id="KW-0804">Transcription</keyword>
<evidence type="ECO:0000313" key="7">
    <source>
        <dbReference type="Proteomes" id="UP000326178"/>
    </source>
</evidence>
<dbReference type="GO" id="GO:0000976">
    <property type="term" value="F:transcription cis-regulatory region binding"/>
    <property type="evidence" value="ECO:0007669"/>
    <property type="project" value="TreeGrafter"/>
</dbReference>
<dbReference type="InterPro" id="IPR001647">
    <property type="entry name" value="HTH_TetR"/>
</dbReference>
<keyword evidence="1" id="KW-0805">Transcription regulation</keyword>
<dbReference type="SUPFAM" id="SSF48498">
    <property type="entry name" value="Tetracyclin repressor-like, C-terminal domain"/>
    <property type="match status" value="1"/>
</dbReference>
<dbReference type="OrthoDB" id="3237195at2"/>
<dbReference type="InterPro" id="IPR047923">
    <property type="entry name" value="ArpA-like"/>
</dbReference>
<dbReference type="Gene3D" id="1.10.357.10">
    <property type="entry name" value="Tetracycline Repressor, domain 2"/>
    <property type="match status" value="1"/>
</dbReference>
<evidence type="ECO:0000256" key="2">
    <source>
        <dbReference type="ARBA" id="ARBA00023125"/>
    </source>
</evidence>
<sequence>MQERAVRTRRALIRSAAEQFERHGYEKTRLSEVSNGAGVTSGALHFHFQSKPELADAVERTAARRLYRAAWRSQQSPAGALQTLIDVTHALTRLLHEDVVVRAGLRLNSDASGRLCLSLRHAWQSCVQQLLARAADQGELAGTPAPSHLAQTMTAATTGYEVLARENREWLSHRAVTDLWRLLLPGAAAPAVLAGLRPEGTGELPRGARDGGAPP</sequence>
<dbReference type="RefSeq" id="WP_150488482.1">
    <property type="nucleotide sequence ID" value="NZ_BMUV01000013.1"/>
</dbReference>
<dbReference type="PANTHER" id="PTHR30055">
    <property type="entry name" value="HTH-TYPE TRANSCRIPTIONAL REGULATOR RUTR"/>
    <property type="match status" value="1"/>
</dbReference>
<gene>
    <name evidence="6" type="ORF">CP967_15155</name>
</gene>
<dbReference type="AlphaFoldDB" id="A0A5J6FAB1"/>
<dbReference type="PRINTS" id="PR00455">
    <property type="entry name" value="HTHTETR"/>
</dbReference>
<dbReference type="Proteomes" id="UP000326178">
    <property type="component" value="Chromosome"/>
</dbReference>
<accession>A0A5J6FAB1</accession>
<dbReference type="InterPro" id="IPR009057">
    <property type="entry name" value="Homeodomain-like_sf"/>
</dbReference>
<dbReference type="GO" id="GO:0003700">
    <property type="term" value="F:DNA-binding transcription factor activity"/>
    <property type="evidence" value="ECO:0007669"/>
    <property type="project" value="TreeGrafter"/>
</dbReference>